<sequence>MKRLRDESNDKHPFDSFRGKCYDQSQVGETSLAERGGGSRRTGNNCAGAGAGAGASKPELDKKFASEQAINFVNKIKERLGNDYKYKSCLDIILLYGNREGKDIKEMYNEVSILLNDHPDLLDEFTRFLPYSTTVNPLDHAVINNQKDKYRKEFTFCEKVKERLQSPTDYQAFLKCLHIYSTERITRNKLQSLIADTLGKHPDLIEGFNKFIECHEQVVEFLASETTKWNEGNTNSKLVKKEVKDIEKKCKTEAPSTYQIKEENEAPPQRIKFEEAISFVKKLKVAKLLNGHPDLLEEFTKLLADSSAIGILKHYLY</sequence>
<feature type="region of interest" description="Disordered" evidence="4">
    <location>
        <begin position="1"/>
        <end position="57"/>
    </location>
</feature>
<evidence type="ECO:0008006" key="7">
    <source>
        <dbReference type="Google" id="ProtNLM"/>
    </source>
</evidence>
<dbReference type="AlphaFoldDB" id="A0A2G2XIE0"/>
<dbReference type="STRING" id="33114.A0A2G2XIE0"/>
<evidence type="ECO:0000313" key="6">
    <source>
        <dbReference type="Proteomes" id="UP000224567"/>
    </source>
</evidence>
<evidence type="ECO:0000256" key="1">
    <source>
        <dbReference type="ARBA" id="ARBA00004123"/>
    </source>
</evidence>
<dbReference type="InterPro" id="IPR036600">
    <property type="entry name" value="PAH_sf"/>
</dbReference>
<organism evidence="5 6">
    <name type="scientific">Capsicum baccatum</name>
    <name type="common">Peruvian pepper</name>
    <dbReference type="NCBI Taxonomy" id="33114"/>
    <lineage>
        <taxon>Eukaryota</taxon>
        <taxon>Viridiplantae</taxon>
        <taxon>Streptophyta</taxon>
        <taxon>Embryophyta</taxon>
        <taxon>Tracheophyta</taxon>
        <taxon>Spermatophyta</taxon>
        <taxon>Magnoliopsida</taxon>
        <taxon>eudicotyledons</taxon>
        <taxon>Gunneridae</taxon>
        <taxon>Pentapetalae</taxon>
        <taxon>asterids</taxon>
        <taxon>lamiids</taxon>
        <taxon>Solanales</taxon>
        <taxon>Solanaceae</taxon>
        <taxon>Solanoideae</taxon>
        <taxon>Capsiceae</taxon>
        <taxon>Capsicum</taxon>
    </lineage>
</organism>
<dbReference type="OrthoDB" id="1713498at2759"/>
<evidence type="ECO:0000256" key="4">
    <source>
        <dbReference type="SAM" id="MobiDB-lite"/>
    </source>
</evidence>
<dbReference type="PROSITE" id="PS51477">
    <property type="entry name" value="PAH"/>
    <property type="match status" value="2"/>
</dbReference>
<evidence type="ECO:0000256" key="2">
    <source>
        <dbReference type="ARBA" id="ARBA00023242"/>
    </source>
</evidence>
<feature type="compositionally biased region" description="Basic and acidic residues" evidence="4">
    <location>
        <begin position="1"/>
        <end position="21"/>
    </location>
</feature>
<dbReference type="Proteomes" id="UP000224567">
    <property type="component" value="Unassembled WGS sequence"/>
</dbReference>
<comment type="caution">
    <text evidence="5">The sequence shown here is derived from an EMBL/GenBank/DDBJ whole genome shotgun (WGS) entry which is preliminary data.</text>
</comment>
<proteinExistence type="predicted"/>
<evidence type="ECO:0000313" key="5">
    <source>
        <dbReference type="EMBL" id="PHT57237.1"/>
    </source>
</evidence>
<name>A0A2G2XIE0_CAPBA</name>
<dbReference type="SUPFAM" id="SSF47762">
    <property type="entry name" value="PAH2 domain"/>
    <property type="match status" value="2"/>
</dbReference>
<evidence type="ECO:0000256" key="3">
    <source>
        <dbReference type="PROSITE-ProRule" id="PRU00810"/>
    </source>
</evidence>
<keyword evidence="2 3" id="KW-0539">Nucleus</keyword>
<dbReference type="GO" id="GO:0000122">
    <property type="term" value="P:negative regulation of transcription by RNA polymerase II"/>
    <property type="evidence" value="ECO:0007669"/>
    <property type="project" value="TreeGrafter"/>
</dbReference>
<dbReference type="PANTHER" id="PTHR12346">
    <property type="entry name" value="SIN3B-RELATED"/>
    <property type="match status" value="1"/>
</dbReference>
<reference evidence="6" key="2">
    <citation type="journal article" date="2017" name="J. Anim. Genet.">
        <title>Multiple reference genome sequences of hot pepper reveal the massive evolution of plant disease resistance genes by retroduplication.</title>
        <authorList>
            <person name="Kim S."/>
            <person name="Park J."/>
            <person name="Yeom S.-I."/>
            <person name="Kim Y.-M."/>
            <person name="Seo E."/>
            <person name="Kim K.-T."/>
            <person name="Kim M.-S."/>
            <person name="Lee J.M."/>
            <person name="Cheong K."/>
            <person name="Shin H.-S."/>
            <person name="Kim S.-B."/>
            <person name="Han K."/>
            <person name="Lee J."/>
            <person name="Park M."/>
            <person name="Lee H.-A."/>
            <person name="Lee H.-Y."/>
            <person name="Lee Y."/>
            <person name="Oh S."/>
            <person name="Lee J.H."/>
            <person name="Choi E."/>
            <person name="Choi E."/>
            <person name="Lee S.E."/>
            <person name="Jeon J."/>
            <person name="Kim H."/>
            <person name="Choi G."/>
            <person name="Song H."/>
            <person name="Lee J."/>
            <person name="Lee S.-C."/>
            <person name="Kwon J.-K."/>
            <person name="Lee H.-Y."/>
            <person name="Koo N."/>
            <person name="Hong Y."/>
            <person name="Kim R.W."/>
            <person name="Kang W.-H."/>
            <person name="Huh J.H."/>
            <person name="Kang B.-C."/>
            <person name="Yang T.-J."/>
            <person name="Lee Y.-H."/>
            <person name="Bennetzen J.L."/>
            <person name="Choi D."/>
        </authorList>
    </citation>
    <scope>NUCLEOTIDE SEQUENCE [LARGE SCALE GENOMIC DNA]</scope>
    <source>
        <strain evidence="6">cv. PBC81</strain>
    </source>
</reference>
<dbReference type="GO" id="GO:0000118">
    <property type="term" value="C:histone deacetylase complex"/>
    <property type="evidence" value="ECO:0007669"/>
    <property type="project" value="TreeGrafter"/>
</dbReference>
<dbReference type="Gene3D" id="1.20.1160.11">
    <property type="entry name" value="Paired amphipathic helix"/>
    <property type="match status" value="2"/>
</dbReference>
<dbReference type="FunFam" id="1.20.1160.11:FF:000002">
    <property type="entry name" value="Paired amphipathic helix protein SIN3"/>
    <property type="match status" value="1"/>
</dbReference>
<dbReference type="PANTHER" id="PTHR12346:SF29">
    <property type="entry name" value="HISTONE DEACETYLASE INTERACTING DOMAIN-CONTAINING PROTEIN"/>
    <property type="match status" value="1"/>
</dbReference>
<gene>
    <name evidence="5" type="ORF">CQW23_05723</name>
</gene>
<dbReference type="GO" id="GO:0000785">
    <property type="term" value="C:chromatin"/>
    <property type="evidence" value="ECO:0007669"/>
    <property type="project" value="TreeGrafter"/>
</dbReference>
<keyword evidence="6" id="KW-1185">Reference proteome</keyword>
<dbReference type="Pfam" id="PF02671">
    <property type="entry name" value="PAH"/>
    <property type="match status" value="2"/>
</dbReference>
<protein>
    <recommendedName>
        <fullName evidence="7">Paired amphipathic helix protein Sin3-like 2</fullName>
    </recommendedName>
</protein>
<dbReference type="GO" id="GO:0003714">
    <property type="term" value="F:transcription corepressor activity"/>
    <property type="evidence" value="ECO:0007669"/>
    <property type="project" value="InterPro"/>
</dbReference>
<dbReference type="EMBL" id="MLFT02000002">
    <property type="protein sequence ID" value="PHT57237.1"/>
    <property type="molecule type" value="Genomic_DNA"/>
</dbReference>
<accession>A0A2G2XIE0</accession>
<dbReference type="InterPro" id="IPR003822">
    <property type="entry name" value="PAH"/>
</dbReference>
<reference evidence="5 6" key="1">
    <citation type="journal article" date="2017" name="Genome Biol.">
        <title>New reference genome sequences of hot pepper reveal the massive evolution of plant disease-resistance genes by retroduplication.</title>
        <authorList>
            <person name="Kim S."/>
            <person name="Park J."/>
            <person name="Yeom S.I."/>
            <person name="Kim Y.M."/>
            <person name="Seo E."/>
            <person name="Kim K.T."/>
            <person name="Kim M.S."/>
            <person name="Lee J.M."/>
            <person name="Cheong K."/>
            <person name="Shin H.S."/>
            <person name="Kim S.B."/>
            <person name="Han K."/>
            <person name="Lee J."/>
            <person name="Park M."/>
            <person name="Lee H.A."/>
            <person name="Lee H.Y."/>
            <person name="Lee Y."/>
            <person name="Oh S."/>
            <person name="Lee J.H."/>
            <person name="Choi E."/>
            <person name="Choi E."/>
            <person name="Lee S.E."/>
            <person name="Jeon J."/>
            <person name="Kim H."/>
            <person name="Choi G."/>
            <person name="Song H."/>
            <person name="Lee J."/>
            <person name="Lee S.C."/>
            <person name="Kwon J.K."/>
            <person name="Lee H.Y."/>
            <person name="Koo N."/>
            <person name="Hong Y."/>
            <person name="Kim R.W."/>
            <person name="Kang W.H."/>
            <person name="Huh J.H."/>
            <person name="Kang B.C."/>
            <person name="Yang T.J."/>
            <person name="Lee Y.H."/>
            <person name="Bennetzen J.L."/>
            <person name="Choi D."/>
        </authorList>
    </citation>
    <scope>NUCLEOTIDE SEQUENCE [LARGE SCALE GENOMIC DNA]</scope>
    <source>
        <strain evidence="6">cv. PBC81</strain>
    </source>
</reference>
<comment type="subcellular location">
    <subcellularLocation>
        <location evidence="1 3">Nucleus</location>
    </subcellularLocation>
</comment>
<dbReference type="InterPro" id="IPR039774">
    <property type="entry name" value="Sin3-like"/>
</dbReference>